<accession>A0AAW5LF32</accession>
<protein>
    <recommendedName>
        <fullName evidence="3">HK97 gp10 family phage protein</fullName>
    </recommendedName>
</protein>
<proteinExistence type="predicted"/>
<reference evidence="1" key="1">
    <citation type="submission" date="2022-07" db="EMBL/GenBank/DDBJ databases">
        <title>Bacterial species isolated from the porcine tonsil microbiota.</title>
        <authorList>
            <person name="Oliveira I.M.F."/>
        </authorList>
    </citation>
    <scope>NUCLEOTIDE SEQUENCE</scope>
    <source>
        <strain evidence="1">8QC2O2</strain>
    </source>
</reference>
<evidence type="ECO:0008006" key="3">
    <source>
        <dbReference type="Google" id="ProtNLM"/>
    </source>
</evidence>
<dbReference type="RefSeq" id="WP_185160454.1">
    <property type="nucleotide sequence ID" value="NZ_CP048732.1"/>
</dbReference>
<dbReference type="AlphaFoldDB" id="A0AAW5LF32"/>
<organism evidence="1 2">
    <name type="scientific">Mammaliicoccus sciuri</name>
    <name type="common">Staphylococcus sciuri</name>
    <dbReference type="NCBI Taxonomy" id="1296"/>
    <lineage>
        <taxon>Bacteria</taxon>
        <taxon>Bacillati</taxon>
        <taxon>Bacillota</taxon>
        <taxon>Bacilli</taxon>
        <taxon>Bacillales</taxon>
        <taxon>Staphylococcaceae</taxon>
        <taxon>Mammaliicoccus</taxon>
    </lineage>
</organism>
<evidence type="ECO:0000313" key="1">
    <source>
        <dbReference type="EMBL" id="MCQ9302697.1"/>
    </source>
</evidence>
<name>A0AAW5LF32_MAMSC</name>
<dbReference type="Proteomes" id="UP001204068">
    <property type="component" value="Unassembled WGS sequence"/>
</dbReference>
<sequence length="130" mass="14772">MGVEIKGLDDIEKTLKKKYSPKSIEEAEKRAVKSAGNMMRNKIATDLDSVRDTGELAIGTDITEPEKVGNKIQSKIYWRGEHRTLAAINENGHYDRSGKWVKPRAVGKASRQLNLNKDLYFKIVKKELDR</sequence>
<dbReference type="EMBL" id="JANILD010000001">
    <property type="protein sequence ID" value="MCQ9302697.1"/>
    <property type="molecule type" value="Genomic_DNA"/>
</dbReference>
<comment type="caution">
    <text evidence="1">The sequence shown here is derived from an EMBL/GenBank/DDBJ whole genome shotgun (WGS) entry which is preliminary data.</text>
</comment>
<gene>
    <name evidence="1" type="ORF">NQ032_03565</name>
</gene>
<evidence type="ECO:0000313" key="2">
    <source>
        <dbReference type="Proteomes" id="UP001204068"/>
    </source>
</evidence>